<evidence type="ECO:0000313" key="2">
    <source>
        <dbReference type="Proteomes" id="UP001207468"/>
    </source>
</evidence>
<comment type="caution">
    <text evidence="1">The sequence shown here is derived from an EMBL/GenBank/DDBJ whole genome shotgun (WGS) entry which is preliminary data.</text>
</comment>
<keyword evidence="2" id="KW-1185">Reference proteome</keyword>
<proteinExistence type="predicted"/>
<organism evidence="1 2">
    <name type="scientific">Russula earlei</name>
    <dbReference type="NCBI Taxonomy" id="71964"/>
    <lineage>
        <taxon>Eukaryota</taxon>
        <taxon>Fungi</taxon>
        <taxon>Dikarya</taxon>
        <taxon>Basidiomycota</taxon>
        <taxon>Agaricomycotina</taxon>
        <taxon>Agaricomycetes</taxon>
        <taxon>Russulales</taxon>
        <taxon>Russulaceae</taxon>
        <taxon>Russula</taxon>
    </lineage>
</organism>
<dbReference type="Proteomes" id="UP001207468">
    <property type="component" value="Unassembled WGS sequence"/>
</dbReference>
<protein>
    <submittedName>
        <fullName evidence="1">Class II aaRS and biotin synthetase</fullName>
    </submittedName>
</protein>
<gene>
    <name evidence="1" type="ORF">F5148DRAFT_1275843</name>
</gene>
<name>A0ACC0UAZ2_9AGAM</name>
<accession>A0ACC0UAZ2</accession>
<evidence type="ECO:0000313" key="1">
    <source>
        <dbReference type="EMBL" id="KAI9508257.1"/>
    </source>
</evidence>
<sequence>MNVLVYVSSASQGLAYALRSILSPFYTVQSITPLSLATQPWTTSCALLVLPPSDSPHAPPSLPRPAHEAIQEYIIAGGRILCIGLGVSVLPHRPAQGRFDLWDVKSGTAIVPEAPKEDLTRSPHSSIFLQTGRLLSALRPAVIRGRWDGARQRGSQEVQISVGSGCAAFWGVSPFLDETEDWAGILALLRYSLTSLGLSVPQEMTPDGSPNPLPVTPRYPLPQFLLHSPGKGYITRAILQGLGLSAPFAAESPSNSKLGVIKDRADTFQFHWASTLEHGMRLIAEARGSTGASSHGAIATDALRMVVVLPPDILPTKEFTPSFDAEKYFAVLAEVRGDQAGSADSWGMGEALFYGEAVTSTQTMLERNPRFLSALPAPIVSLATFQLAGRGRGSNLWLSPPGCLQFSILVRIPLRASAFPTSRLVFVQYLVGLAVVHASRDSRALGIVRGARVRLKWPNDVYIDLPSSAGGEKKKVGGILVNTSFSDGNVDIVIGCGINVCTPAPVTALSSLLSEPGEWLDVETMLALILNEFERLWSAFVSGRGSWVSFEEAYLDAWMHSDQLVTLTTVDPPVPVRIIGITHDHGLLRTIPERTGWSKTMQRGTDEYIDLQPDGNSFDIMMGLIKAKK</sequence>
<reference evidence="1" key="1">
    <citation type="submission" date="2021-03" db="EMBL/GenBank/DDBJ databases">
        <title>Evolutionary priming and transition to the ectomycorrhizal habit in an iconic lineage of mushroom-forming fungi: is preadaptation a requirement?</title>
        <authorList>
            <consortium name="DOE Joint Genome Institute"/>
            <person name="Looney B.P."/>
            <person name="Miyauchi S."/>
            <person name="Morin E."/>
            <person name="Drula E."/>
            <person name="Courty P.E."/>
            <person name="Chicoki N."/>
            <person name="Fauchery L."/>
            <person name="Kohler A."/>
            <person name="Kuo A."/>
            <person name="LaButti K."/>
            <person name="Pangilinan J."/>
            <person name="Lipzen A."/>
            <person name="Riley R."/>
            <person name="Andreopoulos W."/>
            <person name="He G."/>
            <person name="Johnson J."/>
            <person name="Barry K.W."/>
            <person name="Grigoriev I.V."/>
            <person name="Nagy L."/>
            <person name="Hibbett D."/>
            <person name="Henrissat B."/>
            <person name="Matheny P.B."/>
            <person name="Labbe J."/>
            <person name="Martin A.F."/>
        </authorList>
    </citation>
    <scope>NUCLEOTIDE SEQUENCE</scope>
    <source>
        <strain evidence="1">BPL698</strain>
    </source>
</reference>
<dbReference type="EMBL" id="JAGFNK010000097">
    <property type="protein sequence ID" value="KAI9508257.1"/>
    <property type="molecule type" value="Genomic_DNA"/>
</dbReference>